<dbReference type="EMBL" id="JAACXV010000079">
    <property type="protein sequence ID" value="KAF7284256.1"/>
    <property type="molecule type" value="Genomic_DNA"/>
</dbReference>
<dbReference type="InterPro" id="IPR029138">
    <property type="entry name" value="SNAPC5"/>
</dbReference>
<evidence type="ECO:0000313" key="2">
    <source>
        <dbReference type="Proteomes" id="UP000625711"/>
    </source>
</evidence>
<evidence type="ECO:0000313" key="1">
    <source>
        <dbReference type="EMBL" id="KAF7284256.1"/>
    </source>
</evidence>
<dbReference type="GO" id="GO:0006384">
    <property type="term" value="P:transcription initiation at RNA polymerase III promoter"/>
    <property type="evidence" value="ECO:0007669"/>
    <property type="project" value="InterPro"/>
</dbReference>
<comment type="caution">
    <text evidence="1">The sequence shown here is derived from an EMBL/GenBank/DDBJ whole genome shotgun (WGS) entry which is preliminary data.</text>
</comment>
<dbReference type="AlphaFoldDB" id="A0A834IQT1"/>
<reference evidence="1" key="1">
    <citation type="submission" date="2020-08" db="EMBL/GenBank/DDBJ databases">
        <title>Genome sequencing and assembly of the red palm weevil Rhynchophorus ferrugineus.</title>
        <authorList>
            <person name="Dias G.B."/>
            <person name="Bergman C.M."/>
            <person name="Manee M."/>
        </authorList>
    </citation>
    <scope>NUCLEOTIDE SEQUENCE</scope>
    <source>
        <strain evidence="1">AA-2017</strain>
        <tissue evidence="1">Whole larva</tissue>
    </source>
</reference>
<dbReference type="Proteomes" id="UP000625711">
    <property type="component" value="Unassembled WGS sequence"/>
</dbReference>
<accession>A0A834IQT1</accession>
<dbReference type="GO" id="GO:0005634">
    <property type="term" value="C:nucleus"/>
    <property type="evidence" value="ECO:0007669"/>
    <property type="project" value="InterPro"/>
</dbReference>
<dbReference type="GO" id="GO:0006366">
    <property type="term" value="P:transcription by RNA polymerase II"/>
    <property type="evidence" value="ECO:0007669"/>
    <property type="project" value="InterPro"/>
</dbReference>
<gene>
    <name evidence="1" type="ORF">GWI33_022253</name>
</gene>
<name>A0A834IQT1_RHYFE</name>
<dbReference type="Pfam" id="PF15497">
    <property type="entry name" value="SNAPC5"/>
    <property type="match status" value="1"/>
</dbReference>
<protein>
    <submittedName>
        <fullName evidence="1">Uncharacterized protein</fullName>
    </submittedName>
</protein>
<organism evidence="1 2">
    <name type="scientific">Rhynchophorus ferrugineus</name>
    <name type="common">Red palm weevil</name>
    <name type="synonym">Curculio ferrugineus</name>
    <dbReference type="NCBI Taxonomy" id="354439"/>
    <lineage>
        <taxon>Eukaryota</taxon>
        <taxon>Metazoa</taxon>
        <taxon>Ecdysozoa</taxon>
        <taxon>Arthropoda</taxon>
        <taxon>Hexapoda</taxon>
        <taxon>Insecta</taxon>
        <taxon>Pterygota</taxon>
        <taxon>Neoptera</taxon>
        <taxon>Endopterygota</taxon>
        <taxon>Coleoptera</taxon>
        <taxon>Polyphaga</taxon>
        <taxon>Cucujiformia</taxon>
        <taxon>Curculionidae</taxon>
        <taxon>Dryophthorinae</taxon>
        <taxon>Rhynchophorus</taxon>
    </lineage>
</organism>
<sequence>MDLELPKLMKLKNLELKLTALLKNIDKEINQTSIEWMHLRAIVEENYGSTQVDQNVDIQKTNLIQLQKQIDDDSNTTELDLTINELCNEEEEEELN</sequence>
<keyword evidence="2" id="KW-1185">Reference proteome</keyword>
<proteinExistence type="predicted"/>